<dbReference type="EMBL" id="CADCTC010000171">
    <property type="protein sequence ID" value="CAA9268782.1"/>
    <property type="molecule type" value="Genomic_DNA"/>
</dbReference>
<accession>A0A6J4J4L7</accession>
<proteinExistence type="predicted"/>
<protein>
    <submittedName>
        <fullName evidence="1">Uncharacterized protein</fullName>
    </submittedName>
</protein>
<sequence length="47" mass="5182">MAELLRHCGLDVFYFGSASVWRPTRYAGELPNVNVAARRAAVRSTAT</sequence>
<reference evidence="1" key="1">
    <citation type="submission" date="2020-02" db="EMBL/GenBank/DDBJ databases">
        <authorList>
            <person name="Meier V. D."/>
        </authorList>
    </citation>
    <scope>NUCLEOTIDE SEQUENCE</scope>
    <source>
        <strain evidence="1">AVDCRST_MAG77</strain>
    </source>
</reference>
<name>A0A6J4J4L7_9CHLR</name>
<evidence type="ECO:0000313" key="1">
    <source>
        <dbReference type="EMBL" id="CAA9268782.1"/>
    </source>
</evidence>
<organism evidence="1">
    <name type="scientific">uncultured Chloroflexota bacterium</name>
    <dbReference type="NCBI Taxonomy" id="166587"/>
    <lineage>
        <taxon>Bacteria</taxon>
        <taxon>Bacillati</taxon>
        <taxon>Chloroflexota</taxon>
        <taxon>environmental samples</taxon>
    </lineage>
</organism>
<gene>
    <name evidence="1" type="ORF">AVDCRST_MAG77-3067</name>
</gene>
<dbReference type="AlphaFoldDB" id="A0A6J4J4L7"/>